<feature type="domain" description="Putative T7SS secretion signal" evidence="2">
    <location>
        <begin position="24"/>
        <end position="225"/>
    </location>
</feature>
<sequence>MPGNDPTSTAVDPGARNAGLANAWVEKALGWGTGELELGQSEEPKELIHGDASKLRSNASQLRGLAKGLAAVGEGLRKLNSHEIKGETADAFRKRVSAEPKKWFQIAHACERASGALTDVAHTVEWAQRQAQEAIDTYGRGKRASERAREAHNAKVDAYNKAVDAYNSKPSSSDTECPAPPKAPGAFHDPGAADMETAQEILAAARRQRNAAHDRAQTSIQGTYDQGHGKEGASDPATLLDTLAGITDSEEYKKYEEIKKDIMRPLKVLGIAKGIEAVNALLTGTSSELLARPWKTMTGLKGLAEKLRIPFSGRIPLNNPGTGALDKVVLPLSVVTGLKQVIKPDHGGTQGWVDRAMGGGQAAGAASVLLATEATAAAVPVVGWTVLGVTGAYFLGSWVADKWGDDIAAGAKSAWNATSHAVSNTVSSAVDTTVNAALHPSGALKTAEHVVDGTVDSVKKLKFW</sequence>
<accession>A0A6G4ARK8</accession>
<reference evidence="3" key="1">
    <citation type="submission" date="2020-02" db="EMBL/GenBank/DDBJ databases">
        <title>A new Streptomyces sp. for controlling soil-borne diseases.</title>
        <authorList>
            <person name="Li X."/>
            <person name="Tian Y."/>
            <person name="Gao K."/>
        </authorList>
    </citation>
    <scope>NUCLEOTIDE SEQUENCE [LARGE SCALE GENOMIC DNA]</scope>
    <source>
        <strain evidence="3">0250</strain>
    </source>
</reference>
<feature type="region of interest" description="Disordered" evidence="1">
    <location>
        <begin position="166"/>
        <end position="186"/>
    </location>
</feature>
<proteinExistence type="predicted"/>
<comment type="caution">
    <text evidence="3">The sequence shown here is derived from an EMBL/GenBank/DDBJ whole genome shotgun (WGS) entry which is preliminary data.</text>
</comment>
<keyword evidence="4" id="KW-1185">Reference proteome</keyword>
<dbReference type="RefSeq" id="WP_164433761.1">
    <property type="nucleotide sequence ID" value="NZ_JAAIKT010000059.1"/>
</dbReference>
<protein>
    <recommendedName>
        <fullName evidence="2">Putative T7SS secretion signal domain-containing protein</fullName>
    </recommendedName>
</protein>
<gene>
    <name evidence="3" type="ORF">G4H13_34965</name>
</gene>
<dbReference type="Pfam" id="PF21725">
    <property type="entry name" value="T7SS_signal"/>
    <property type="match status" value="1"/>
</dbReference>
<dbReference type="Proteomes" id="UP000476310">
    <property type="component" value="Unassembled WGS sequence"/>
</dbReference>
<evidence type="ECO:0000313" key="4">
    <source>
        <dbReference type="Proteomes" id="UP000476310"/>
    </source>
</evidence>
<feature type="region of interest" description="Disordered" evidence="1">
    <location>
        <begin position="206"/>
        <end position="236"/>
    </location>
</feature>
<evidence type="ECO:0000256" key="1">
    <source>
        <dbReference type="SAM" id="MobiDB-lite"/>
    </source>
</evidence>
<name>A0A6G4ARK8_9ACTN</name>
<dbReference type="EMBL" id="JAAIKT010000059">
    <property type="protein sequence ID" value="NEW75414.1"/>
    <property type="molecule type" value="Genomic_DNA"/>
</dbReference>
<evidence type="ECO:0000259" key="2">
    <source>
        <dbReference type="Pfam" id="PF21725"/>
    </source>
</evidence>
<evidence type="ECO:0000313" key="3">
    <source>
        <dbReference type="EMBL" id="NEW75414.1"/>
    </source>
</evidence>
<organism evidence="3 4">
    <name type="scientific">Streptomyces rhizosphaericus</name>
    <dbReference type="NCBI Taxonomy" id="114699"/>
    <lineage>
        <taxon>Bacteria</taxon>
        <taxon>Bacillati</taxon>
        <taxon>Actinomycetota</taxon>
        <taxon>Actinomycetes</taxon>
        <taxon>Kitasatosporales</taxon>
        <taxon>Streptomycetaceae</taxon>
        <taxon>Streptomyces</taxon>
        <taxon>Streptomyces violaceusniger group</taxon>
    </lineage>
</organism>
<dbReference type="AlphaFoldDB" id="A0A6G4ARK8"/>
<dbReference type="InterPro" id="IPR049082">
    <property type="entry name" value="T7SS_signal"/>
</dbReference>